<dbReference type="Pfam" id="PF13663">
    <property type="entry name" value="DUF4148"/>
    <property type="match status" value="1"/>
</dbReference>
<gene>
    <name evidence="2" type="ORF">DFR37_10748</name>
</gene>
<evidence type="ECO:0000313" key="3">
    <source>
        <dbReference type="Proteomes" id="UP000253628"/>
    </source>
</evidence>
<keyword evidence="3" id="KW-1185">Reference proteome</keyword>
<accession>A0A366HA07</accession>
<name>A0A366HA07_9BURK</name>
<dbReference type="OrthoDB" id="7062301at2"/>
<protein>
    <recommendedName>
        <fullName evidence="4">DUF4148 domain-containing protein</fullName>
    </recommendedName>
</protein>
<dbReference type="EMBL" id="QNRQ01000007">
    <property type="protein sequence ID" value="RBP38284.1"/>
    <property type="molecule type" value="Genomic_DNA"/>
</dbReference>
<evidence type="ECO:0000313" key="2">
    <source>
        <dbReference type="EMBL" id="RBP38284.1"/>
    </source>
</evidence>
<dbReference type="Proteomes" id="UP000253628">
    <property type="component" value="Unassembled WGS sequence"/>
</dbReference>
<dbReference type="RefSeq" id="WP_113933850.1">
    <property type="nucleotide sequence ID" value="NZ_JACCEU010000008.1"/>
</dbReference>
<dbReference type="InterPro" id="IPR025421">
    <property type="entry name" value="DUF4148"/>
</dbReference>
<feature type="signal peptide" evidence="1">
    <location>
        <begin position="1"/>
        <end position="24"/>
    </location>
</feature>
<sequence>MKTSISALTIAISLTSGIFAVAHAQEATPASQQRTQSTTVSEQVKSDLIDWRKAGFDAQSYDALSYDVFGADYQQRYAKYQELRKLHAPQTAQD</sequence>
<evidence type="ECO:0008006" key="4">
    <source>
        <dbReference type="Google" id="ProtNLM"/>
    </source>
</evidence>
<comment type="caution">
    <text evidence="2">The sequence shown here is derived from an EMBL/GenBank/DDBJ whole genome shotgun (WGS) entry which is preliminary data.</text>
</comment>
<organism evidence="2 3">
    <name type="scientific">Eoetvoesiella caeni</name>
    <dbReference type="NCBI Taxonomy" id="645616"/>
    <lineage>
        <taxon>Bacteria</taxon>
        <taxon>Pseudomonadati</taxon>
        <taxon>Pseudomonadota</taxon>
        <taxon>Betaproteobacteria</taxon>
        <taxon>Burkholderiales</taxon>
        <taxon>Alcaligenaceae</taxon>
        <taxon>Eoetvoesiella</taxon>
    </lineage>
</organism>
<proteinExistence type="predicted"/>
<feature type="chain" id="PRO_5016570745" description="DUF4148 domain-containing protein" evidence="1">
    <location>
        <begin position="25"/>
        <end position="94"/>
    </location>
</feature>
<evidence type="ECO:0000256" key="1">
    <source>
        <dbReference type="SAM" id="SignalP"/>
    </source>
</evidence>
<dbReference type="AlphaFoldDB" id="A0A366HA07"/>
<reference evidence="2 3" key="1">
    <citation type="submission" date="2018-06" db="EMBL/GenBank/DDBJ databases">
        <title>Genomic Encyclopedia of Type Strains, Phase IV (KMG-IV): sequencing the most valuable type-strain genomes for metagenomic binning, comparative biology and taxonomic classification.</title>
        <authorList>
            <person name="Goeker M."/>
        </authorList>
    </citation>
    <scope>NUCLEOTIDE SEQUENCE [LARGE SCALE GENOMIC DNA]</scope>
    <source>
        <strain evidence="2 3">DSM 25520</strain>
    </source>
</reference>
<keyword evidence="1" id="KW-0732">Signal</keyword>